<evidence type="ECO:0000256" key="2">
    <source>
        <dbReference type="ARBA" id="ARBA00022729"/>
    </source>
</evidence>
<dbReference type="SUPFAM" id="SSF49452">
    <property type="entry name" value="Starch-binding domain-like"/>
    <property type="match status" value="1"/>
</dbReference>
<dbReference type="CDD" id="cd10315">
    <property type="entry name" value="CBM41_pullulanase"/>
    <property type="match status" value="1"/>
</dbReference>
<dbReference type="InterPro" id="IPR013784">
    <property type="entry name" value="Carb-bd-like_fold"/>
</dbReference>
<organism evidence="8 9">
    <name type="scientific">Fontibacillus solani</name>
    <dbReference type="NCBI Taxonomy" id="1572857"/>
    <lineage>
        <taxon>Bacteria</taxon>
        <taxon>Bacillati</taxon>
        <taxon>Bacillota</taxon>
        <taxon>Bacilli</taxon>
        <taxon>Bacillales</taxon>
        <taxon>Paenibacillaceae</taxon>
        <taxon>Fontibacillus</taxon>
    </lineage>
</organism>
<name>A0A7W3SXE3_9BACL</name>
<feature type="chain" id="PRO_5031030693" evidence="6">
    <location>
        <begin position="25"/>
        <end position="158"/>
    </location>
</feature>
<dbReference type="Proteomes" id="UP000567067">
    <property type="component" value="Unassembled WGS sequence"/>
</dbReference>
<keyword evidence="5" id="KW-0812">Transmembrane</keyword>
<gene>
    <name evidence="8" type="ORF">FHR92_004460</name>
</gene>
<feature type="transmembrane region" description="Helical" evidence="5">
    <location>
        <begin position="128"/>
        <end position="145"/>
    </location>
</feature>
<dbReference type="Pfam" id="PF03714">
    <property type="entry name" value="PUD"/>
    <property type="match status" value="1"/>
</dbReference>
<accession>A0A7W3SXE3</accession>
<keyword evidence="5" id="KW-1133">Transmembrane helix</keyword>
<evidence type="ECO:0000256" key="1">
    <source>
        <dbReference type="ARBA" id="ARBA00008061"/>
    </source>
</evidence>
<protein>
    <submittedName>
        <fullName evidence="8">Pullulanase</fullName>
        <ecNumber evidence="8">3.2.1.41</ecNumber>
    </submittedName>
</protein>
<keyword evidence="9" id="KW-1185">Reference proteome</keyword>
<evidence type="ECO:0000313" key="9">
    <source>
        <dbReference type="Proteomes" id="UP000567067"/>
    </source>
</evidence>
<dbReference type="GO" id="GO:0005975">
    <property type="term" value="P:carbohydrate metabolic process"/>
    <property type="evidence" value="ECO:0007669"/>
    <property type="project" value="InterPro"/>
</dbReference>
<keyword evidence="5" id="KW-0472">Membrane</keyword>
<evidence type="ECO:0000259" key="7">
    <source>
        <dbReference type="Pfam" id="PF03714"/>
    </source>
</evidence>
<evidence type="ECO:0000256" key="3">
    <source>
        <dbReference type="ARBA" id="ARBA00022801"/>
    </source>
</evidence>
<proteinExistence type="inferred from homology"/>
<dbReference type="GO" id="GO:0051060">
    <property type="term" value="F:pullulanase activity"/>
    <property type="evidence" value="ECO:0007669"/>
    <property type="project" value="UniProtKB-EC"/>
</dbReference>
<sequence>MKTLLSGLLIAVFCYVLFVPLVNAEGTDTTKVIIHYTPQEGDTKDWSIWVWGDEAEGARFPFTSVDENGVKTAEIELTGKFAKVGFVVSTEDWIKDGGDQFIDIVNGVGEAHVTGGALDSAEGSGNAPMLWLIVGPLLVIIYITVMEQLRRRRHATTV</sequence>
<comment type="caution">
    <text evidence="8">The sequence shown here is derived from an EMBL/GenBank/DDBJ whole genome shotgun (WGS) entry which is preliminary data.</text>
</comment>
<keyword evidence="3 8" id="KW-0378">Hydrolase</keyword>
<evidence type="ECO:0000256" key="6">
    <source>
        <dbReference type="SAM" id="SignalP"/>
    </source>
</evidence>
<dbReference type="Gene3D" id="2.60.40.1110">
    <property type="match status" value="1"/>
</dbReference>
<dbReference type="RefSeq" id="WP_182539248.1">
    <property type="nucleotide sequence ID" value="NZ_JACJIP010000039.1"/>
</dbReference>
<keyword evidence="2 6" id="KW-0732">Signal</keyword>
<dbReference type="AlphaFoldDB" id="A0A7W3SXE3"/>
<dbReference type="EMBL" id="JACJIP010000039">
    <property type="protein sequence ID" value="MBA9087967.1"/>
    <property type="molecule type" value="Genomic_DNA"/>
</dbReference>
<evidence type="ECO:0000313" key="8">
    <source>
        <dbReference type="EMBL" id="MBA9087967.1"/>
    </source>
</evidence>
<dbReference type="EC" id="3.2.1.41" evidence="8"/>
<keyword evidence="4 8" id="KW-0326">Glycosidase</keyword>
<comment type="similarity">
    <text evidence="1">Belongs to the glycosyl hydrolase 13 family.</text>
</comment>
<reference evidence="8 9" key="1">
    <citation type="submission" date="2020-08" db="EMBL/GenBank/DDBJ databases">
        <title>Genomic Encyclopedia of Type Strains, Phase III (KMG-III): the genomes of soil and plant-associated and newly described type strains.</title>
        <authorList>
            <person name="Whitman W."/>
        </authorList>
    </citation>
    <scope>NUCLEOTIDE SEQUENCE [LARGE SCALE GENOMIC DNA]</scope>
    <source>
        <strain evidence="8 9">CECT 8693</strain>
    </source>
</reference>
<evidence type="ECO:0000256" key="5">
    <source>
        <dbReference type="SAM" id="Phobius"/>
    </source>
</evidence>
<evidence type="ECO:0000256" key="4">
    <source>
        <dbReference type="ARBA" id="ARBA00023295"/>
    </source>
</evidence>
<dbReference type="GO" id="GO:0030246">
    <property type="term" value="F:carbohydrate binding"/>
    <property type="evidence" value="ECO:0007669"/>
    <property type="project" value="InterPro"/>
</dbReference>
<feature type="signal peptide" evidence="6">
    <location>
        <begin position="1"/>
        <end position="24"/>
    </location>
</feature>
<feature type="domain" description="Pullulanase carbohydrate-binding module 41" evidence="7">
    <location>
        <begin position="31"/>
        <end position="116"/>
    </location>
</feature>
<dbReference type="InterPro" id="IPR005323">
    <property type="entry name" value="CBM41_pullulanase"/>
</dbReference>